<dbReference type="Pfam" id="PF03951">
    <property type="entry name" value="Gln-synt_N"/>
    <property type="match status" value="1"/>
</dbReference>
<dbReference type="GO" id="GO:0005524">
    <property type="term" value="F:ATP binding"/>
    <property type="evidence" value="ECO:0007669"/>
    <property type="project" value="UniProtKB-KW"/>
</dbReference>
<dbReference type="Gene3D" id="3.30.590.10">
    <property type="entry name" value="Glutamine synthetase/guanido kinase, catalytic domain"/>
    <property type="match status" value="1"/>
</dbReference>
<dbReference type="EC" id="6.3.1.2" evidence="6"/>
<dbReference type="PROSITE" id="PS51986">
    <property type="entry name" value="GS_BETA_GRASP"/>
    <property type="match status" value="1"/>
</dbReference>
<sequence>MPSTPKPTLRARRRAIADEIAARGVRFVRLQFVDLFGVSKMVSVPAMRLAEILDGTISFDGGSIDGFVRDEELDMLLQPDLATFAIFPWNDGQPEARLICTIAMPDGSPFEGCPRTTLQRNVERLDALVPGARIAGEVEFYLFSSREGGERGTETSDVGSYFDFSPNDRGERARDAIVSALESMGVPVSAAHHEHSPGQHEIDLALLGPLAAADAILTLRTLAKHLAPEHALEATFMPKPRESTAGSGLHLTVHLGERSDRESLLYAVGGLLAHGPALTALCNPTVNSYKRLVAAWDAPIHCVWSRRSTDAMIRVPDESAGAIELRSPDPACNPYLALAVVIAAICDGIERRTLPGEPVVHSSYSTGERERRERGIVALPKSLRQSIDALDADDCVRGAIGDHCYHALRDAKIAEYERYRRAVHDWEREAYLRRY</sequence>
<keyword evidence="2" id="KW-0547">Nucleotide-binding</keyword>
<dbReference type="SUPFAM" id="SSF55931">
    <property type="entry name" value="Glutamine synthetase/guanido kinase"/>
    <property type="match status" value="1"/>
</dbReference>
<dbReference type="Gene3D" id="3.10.20.70">
    <property type="entry name" value="Glutamine synthetase, N-terminal domain"/>
    <property type="match status" value="1"/>
</dbReference>
<dbReference type="GO" id="GO:0006542">
    <property type="term" value="P:glutamine biosynthetic process"/>
    <property type="evidence" value="ECO:0007669"/>
    <property type="project" value="InterPro"/>
</dbReference>
<dbReference type="PANTHER" id="PTHR43785:SF12">
    <property type="entry name" value="TYPE-1 GLUTAMINE SYNTHETASE 2"/>
    <property type="match status" value="1"/>
</dbReference>
<dbReference type="SUPFAM" id="SSF54368">
    <property type="entry name" value="Glutamine synthetase, N-terminal domain"/>
    <property type="match status" value="1"/>
</dbReference>
<dbReference type="InterPro" id="IPR014746">
    <property type="entry name" value="Gln_synth/guanido_kin_cat_dom"/>
</dbReference>
<evidence type="ECO:0000256" key="2">
    <source>
        <dbReference type="ARBA" id="ARBA00022741"/>
    </source>
</evidence>
<dbReference type="SMART" id="SM01230">
    <property type="entry name" value="Gln-synt_C"/>
    <property type="match status" value="1"/>
</dbReference>
<comment type="caution">
    <text evidence="6">The sequence shown here is derived from an EMBL/GenBank/DDBJ whole genome shotgun (WGS) entry which is preliminary data.</text>
</comment>
<evidence type="ECO:0000259" key="4">
    <source>
        <dbReference type="PROSITE" id="PS51986"/>
    </source>
</evidence>
<gene>
    <name evidence="6" type="primary">glnA</name>
    <name evidence="6" type="ORF">CARN1_0652</name>
</gene>
<dbReference type="InterPro" id="IPR036651">
    <property type="entry name" value="Gln_synt_N_sf"/>
</dbReference>
<dbReference type="AlphaFoldDB" id="E6PI82"/>
<protein>
    <submittedName>
        <fullName evidence="6">Glutamine synthetase</fullName>
        <ecNumber evidence="6">6.3.1.2</ecNumber>
    </submittedName>
</protein>
<name>E6PI82_9ZZZZ</name>
<reference evidence="6" key="1">
    <citation type="submission" date="2009-10" db="EMBL/GenBank/DDBJ databases">
        <title>Diversity of trophic interactions inside an arsenic-rich microbial ecosystem.</title>
        <authorList>
            <person name="Bertin P.N."/>
            <person name="Heinrich-Salmeron A."/>
            <person name="Pelletier E."/>
            <person name="Goulhen-Chollet F."/>
            <person name="Arsene-Ploetze F."/>
            <person name="Gallien S."/>
            <person name="Calteau A."/>
            <person name="Vallenet D."/>
            <person name="Casiot C."/>
            <person name="Chane-Woon-Ming B."/>
            <person name="Giloteaux L."/>
            <person name="Barakat M."/>
            <person name="Bonnefoy V."/>
            <person name="Bruneel O."/>
            <person name="Chandler M."/>
            <person name="Cleiss J."/>
            <person name="Duran R."/>
            <person name="Elbaz-Poulichet F."/>
            <person name="Fonknechten N."/>
            <person name="Lauga B."/>
            <person name="Mornico D."/>
            <person name="Ortet P."/>
            <person name="Schaeffer C."/>
            <person name="Siguier P."/>
            <person name="Alexander Thil Smith A."/>
            <person name="Van Dorsselaer A."/>
            <person name="Weissenbach J."/>
            <person name="Medigue C."/>
            <person name="Le Paslier D."/>
        </authorList>
    </citation>
    <scope>NUCLEOTIDE SEQUENCE</scope>
</reference>
<feature type="domain" description="GS catalytic" evidence="5">
    <location>
        <begin position="114"/>
        <end position="435"/>
    </location>
</feature>
<evidence type="ECO:0000256" key="3">
    <source>
        <dbReference type="ARBA" id="ARBA00022840"/>
    </source>
</evidence>
<dbReference type="Pfam" id="PF00120">
    <property type="entry name" value="Gln-synt_C"/>
    <property type="match status" value="1"/>
</dbReference>
<evidence type="ECO:0000256" key="1">
    <source>
        <dbReference type="ARBA" id="ARBA00022598"/>
    </source>
</evidence>
<keyword evidence="3" id="KW-0067">ATP-binding</keyword>
<dbReference type="InterPro" id="IPR008146">
    <property type="entry name" value="Gln_synth_cat_dom"/>
</dbReference>
<proteinExistence type="predicted"/>
<organism evidence="6">
    <name type="scientific">mine drainage metagenome</name>
    <dbReference type="NCBI Taxonomy" id="410659"/>
    <lineage>
        <taxon>unclassified sequences</taxon>
        <taxon>metagenomes</taxon>
        <taxon>ecological metagenomes</taxon>
    </lineage>
</organism>
<evidence type="ECO:0000259" key="5">
    <source>
        <dbReference type="PROSITE" id="PS51987"/>
    </source>
</evidence>
<keyword evidence="1 6" id="KW-0436">Ligase</keyword>
<dbReference type="InterPro" id="IPR008147">
    <property type="entry name" value="Gln_synt_N"/>
</dbReference>
<dbReference type="PANTHER" id="PTHR43785">
    <property type="entry name" value="GAMMA-GLUTAMYLPUTRESCINE SYNTHETASE"/>
    <property type="match status" value="1"/>
</dbReference>
<dbReference type="GO" id="GO:0004356">
    <property type="term" value="F:glutamine synthetase activity"/>
    <property type="evidence" value="ECO:0007669"/>
    <property type="project" value="UniProtKB-EC"/>
</dbReference>
<feature type="domain" description="GS beta-grasp" evidence="4">
    <location>
        <begin position="23"/>
        <end position="107"/>
    </location>
</feature>
<dbReference type="PROSITE" id="PS51987">
    <property type="entry name" value="GS_CATALYTIC"/>
    <property type="match status" value="1"/>
</dbReference>
<evidence type="ECO:0000313" key="6">
    <source>
        <dbReference type="EMBL" id="CBH76172.1"/>
    </source>
</evidence>
<dbReference type="EMBL" id="CABL01000019">
    <property type="protein sequence ID" value="CBH76172.1"/>
    <property type="molecule type" value="Genomic_DNA"/>
</dbReference>
<accession>E6PI82</accession>